<dbReference type="Pfam" id="PF22648">
    <property type="entry name" value="SET7_N"/>
    <property type="match status" value="1"/>
</dbReference>
<dbReference type="InterPro" id="IPR046341">
    <property type="entry name" value="SET_dom_sf"/>
</dbReference>
<proteinExistence type="predicted"/>
<dbReference type="GO" id="GO:0070828">
    <property type="term" value="P:heterochromatin organization"/>
    <property type="evidence" value="ECO:0007669"/>
    <property type="project" value="TreeGrafter"/>
</dbReference>
<dbReference type="Gene3D" id="2.20.110.10">
    <property type="entry name" value="Histone H3 K4-specific methyltransferase SET7/9 N-terminal domain"/>
    <property type="match status" value="1"/>
</dbReference>
<dbReference type="GO" id="GO:0003682">
    <property type="term" value="F:chromatin binding"/>
    <property type="evidence" value="ECO:0007669"/>
    <property type="project" value="TreeGrafter"/>
</dbReference>
<evidence type="ECO:0000313" key="3">
    <source>
        <dbReference type="EMBL" id="TRY70278.1"/>
    </source>
</evidence>
<dbReference type="SUPFAM" id="SSF82185">
    <property type="entry name" value="Histone H3 K4-specific methyltransferase SET7/9 N-terminal domain"/>
    <property type="match status" value="2"/>
</dbReference>
<dbReference type="PANTHER" id="PTHR46820">
    <property type="entry name" value="HISTONE-LYSINE N-METHYLTRANSFERASE SETD7"/>
    <property type="match status" value="1"/>
</dbReference>
<dbReference type="Proteomes" id="UP000318571">
    <property type="component" value="Chromosome 9"/>
</dbReference>
<dbReference type="Gene3D" id="2.170.270.10">
    <property type="entry name" value="SET domain"/>
    <property type="match status" value="1"/>
</dbReference>
<reference evidence="3 4" key="1">
    <citation type="journal article" date="2018" name="Nat. Ecol. Evol.">
        <title>Genomic signatures of mitonuclear coevolution across populations of Tigriopus californicus.</title>
        <authorList>
            <person name="Barreto F.S."/>
            <person name="Watson E.T."/>
            <person name="Lima T.G."/>
            <person name="Willett C.S."/>
            <person name="Edmands S."/>
            <person name="Li W."/>
            <person name="Burton R.S."/>
        </authorList>
    </citation>
    <scope>NUCLEOTIDE SEQUENCE [LARGE SCALE GENOMIC DNA]</scope>
    <source>
        <strain evidence="3 4">San Diego</strain>
    </source>
</reference>
<evidence type="ECO:0000313" key="4">
    <source>
        <dbReference type="Proteomes" id="UP000318571"/>
    </source>
</evidence>
<keyword evidence="4" id="KW-1185">Reference proteome</keyword>
<dbReference type="STRING" id="6832.A0A553NXY1"/>
<sequence>MKAIVWWYRMGLICGLGSTILVWGNEEAPLDRQQVSSLRTNDAPGEEGTCIDKHECLSIELTNWFKKMAVERKSDEILCQDHNLIQEETSSKTGGITEDEVKPIFEVTDCKMEGATWKYRYQGAKGKNRIFHGKGKLSFTKHSSPPHGYDFGMKTGRCLLVDADIESIEGWFIEGIVQGEAEITYFDGRQHKVTVNSGVMAGLVREFGDEMDPITGRPKLEKRLYGLKFMHRGQPHSIHWELRDNEVKVLRDQDQNQLLVVVPNNQTWMYLYGPLDDDDMMLQARQAKLTHIIYRNCLAIPQFEPFGETFDYDLQILGKTKATVAKLIRFFEIAANEKEKLDTRFQVDPDPVDLSNAEILFRLNGDPSQKPFLSVTTLDGPSKAIFEGGQRGSVLTGQGVMKIVSEYRRKDVMPLASNSSEETDTQNATTTTMPSNELQIEAYLNEMLTYDALPFRLGHVKKIQSIHGHFSSGVLNGLAKVSFTDGTVWEGLTKEGVWHGVVRYLERPFTKGRRKRFIGRIVEDVILSGSTMSKDDQIAEVEFFGTYKNGYINGPGWKFQIGGSFLFGDFQRSSTFTTNEGAYINQDLETGYVGSFQEGKMMAGQVAPVIGHTIQNGVAVPTFGPAHGPVYRFVAPSDTTDELTDPLVADSTEEIWVYVKASQVSAKAGEGLFAKKEIPSNTVVSFFGGLRMSFNEWNSTKPIDPEYWIKVNDKEVIYLPSEFGRDTSKYRATLGHKINHSFSAWNCMFHAMDHPRFGTIPAVRTTEKVEPDQELLCLYEIQYHEGAPWFQELWRQELDYDIPIGPFGHRGNKSSPGEPMPVMLSNGTFFQEFYQHAIEVLKLDPQT</sequence>
<dbReference type="SUPFAM" id="SSF82199">
    <property type="entry name" value="SET domain"/>
    <property type="match status" value="1"/>
</dbReference>
<dbReference type="GO" id="GO:0008276">
    <property type="term" value="F:protein methyltransferase activity"/>
    <property type="evidence" value="ECO:0007669"/>
    <property type="project" value="UniProtKB-ARBA"/>
</dbReference>
<protein>
    <recommendedName>
        <fullName evidence="5">SET domain-containing protein</fullName>
    </recommendedName>
</protein>
<dbReference type="InterPro" id="IPR054533">
    <property type="entry name" value="SETD7_N"/>
</dbReference>
<feature type="domain" description="Histone-lysine methyltransferase SETD7 N-terminal" evidence="2">
    <location>
        <begin position="547"/>
        <end position="611"/>
    </location>
</feature>
<feature type="domain" description="SET" evidence="1">
    <location>
        <begin position="669"/>
        <end position="779"/>
    </location>
</feature>
<comment type="caution">
    <text evidence="3">The sequence shown here is derived from an EMBL/GenBank/DDBJ whole genome shotgun (WGS) entry which is preliminary data.</text>
</comment>
<dbReference type="GO" id="GO:0005634">
    <property type="term" value="C:nucleus"/>
    <property type="evidence" value="ECO:0007669"/>
    <property type="project" value="TreeGrafter"/>
</dbReference>
<dbReference type="PANTHER" id="PTHR46820:SF1">
    <property type="entry name" value="HISTONE-LYSINE N-METHYLTRANSFERASE SETD7"/>
    <property type="match status" value="1"/>
</dbReference>
<dbReference type="GO" id="GO:0008170">
    <property type="term" value="F:N-methyltransferase activity"/>
    <property type="evidence" value="ECO:0007669"/>
    <property type="project" value="UniProtKB-ARBA"/>
</dbReference>
<name>A0A553NXY1_TIGCA</name>
<evidence type="ECO:0000259" key="1">
    <source>
        <dbReference type="Pfam" id="PF00856"/>
    </source>
</evidence>
<gene>
    <name evidence="3" type="ORF">TCAL_11546</name>
</gene>
<dbReference type="OrthoDB" id="294378at2759"/>
<dbReference type="AlphaFoldDB" id="A0A553NXY1"/>
<dbReference type="Pfam" id="PF00856">
    <property type="entry name" value="SET"/>
    <property type="match status" value="1"/>
</dbReference>
<organism evidence="3 4">
    <name type="scientific">Tigriopus californicus</name>
    <name type="common">Marine copepod</name>
    <dbReference type="NCBI Taxonomy" id="6832"/>
    <lineage>
        <taxon>Eukaryota</taxon>
        <taxon>Metazoa</taxon>
        <taxon>Ecdysozoa</taxon>
        <taxon>Arthropoda</taxon>
        <taxon>Crustacea</taxon>
        <taxon>Multicrustacea</taxon>
        <taxon>Hexanauplia</taxon>
        <taxon>Copepoda</taxon>
        <taxon>Harpacticoida</taxon>
        <taxon>Harpacticidae</taxon>
        <taxon>Tigriopus</taxon>
    </lineage>
</organism>
<dbReference type="GO" id="GO:0005694">
    <property type="term" value="C:chromosome"/>
    <property type="evidence" value="ECO:0007669"/>
    <property type="project" value="TreeGrafter"/>
</dbReference>
<dbReference type="GO" id="GO:0008757">
    <property type="term" value="F:S-adenosylmethionine-dependent methyltransferase activity"/>
    <property type="evidence" value="ECO:0007669"/>
    <property type="project" value="UniProtKB-ARBA"/>
</dbReference>
<evidence type="ECO:0000259" key="2">
    <source>
        <dbReference type="Pfam" id="PF22648"/>
    </source>
</evidence>
<dbReference type="EMBL" id="VCGU01000009">
    <property type="protein sequence ID" value="TRY70278.1"/>
    <property type="molecule type" value="Genomic_DNA"/>
</dbReference>
<accession>A0A553NXY1</accession>
<dbReference type="InterPro" id="IPR001214">
    <property type="entry name" value="SET_dom"/>
</dbReference>
<evidence type="ECO:0008006" key="5">
    <source>
        <dbReference type="Google" id="ProtNLM"/>
    </source>
</evidence>